<dbReference type="GO" id="GO:0070525">
    <property type="term" value="P:tRNA threonylcarbamoyladenosine metabolic process"/>
    <property type="evidence" value="ECO:0007669"/>
    <property type="project" value="TreeGrafter"/>
</dbReference>
<dbReference type="Proteomes" id="UP000007014">
    <property type="component" value="Chromosome 9"/>
</dbReference>
<keyword evidence="4" id="KW-1185">Reference proteome</keyword>
<dbReference type="EMBL" id="AP006491">
    <property type="protein sequence ID" value="BAM80125.1"/>
    <property type="molecule type" value="Genomic_DNA"/>
</dbReference>
<evidence type="ECO:0000256" key="1">
    <source>
        <dbReference type="ARBA" id="ARBA00007073"/>
    </source>
</evidence>
<dbReference type="GeneID" id="16993678"/>
<dbReference type="AlphaFoldDB" id="M1V564"/>
<feature type="compositionally biased region" description="Acidic residues" evidence="2">
    <location>
        <begin position="8"/>
        <end position="20"/>
    </location>
</feature>
<dbReference type="Gramene" id="CMI261CT">
    <property type="protein sequence ID" value="CMI261CT"/>
    <property type="gene ID" value="CMI261C"/>
</dbReference>
<sequence>MVASASESEAEVDLFEESASDQEQALPVAEAEATAAVQRLVPHEHRPEAPQCCYVLEIAFQTPKHASWVLRSLELDPELRPRLVERHLEVTGNQLRVAFRGWDRRVCRKAINAFLDSLHTSVDVLERFQSGDRPWESGASG</sequence>
<dbReference type="RefSeq" id="XP_005536411.1">
    <property type="nucleotide sequence ID" value="XM_005536354.1"/>
</dbReference>
<dbReference type="HOGENOM" id="CLU_1828069_0_0_1"/>
<dbReference type="Pfam" id="PF09341">
    <property type="entry name" value="Pcc1"/>
    <property type="match status" value="1"/>
</dbReference>
<dbReference type="InterPro" id="IPR015419">
    <property type="entry name" value="CTAG/Pcc1"/>
</dbReference>
<accession>M1V564</accession>
<dbReference type="Gene3D" id="3.30.310.50">
    <property type="entry name" value="Alpha-D-phosphohexomutase, C-terminal domain"/>
    <property type="match status" value="1"/>
</dbReference>
<dbReference type="PANTHER" id="PTHR31283">
    <property type="entry name" value="EKC/KEOPS COMPLEX SUBUNIT PCC1 FAMILY MEMBER"/>
    <property type="match status" value="1"/>
</dbReference>
<evidence type="ECO:0008006" key="5">
    <source>
        <dbReference type="Google" id="ProtNLM"/>
    </source>
</evidence>
<protein>
    <recommendedName>
        <fullName evidence="5">Transcription factor Pcc1</fullName>
    </recommendedName>
</protein>
<dbReference type="GO" id="GO:0000408">
    <property type="term" value="C:EKC/KEOPS complex"/>
    <property type="evidence" value="ECO:0007669"/>
    <property type="project" value="TreeGrafter"/>
</dbReference>
<dbReference type="OrthoDB" id="10025739at2759"/>
<evidence type="ECO:0000313" key="3">
    <source>
        <dbReference type="EMBL" id="BAM80125.1"/>
    </source>
</evidence>
<proteinExistence type="inferred from homology"/>
<comment type="similarity">
    <text evidence="1">Belongs to the CTAG/PCC1 family.</text>
</comment>
<name>M1V564_CYAM1</name>
<reference evidence="3 4" key="1">
    <citation type="journal article" date="2004" name="Nature">
        <title>Genome sequence of the ultrasmall unicellular red alga Cyanidioschyzon merolae 10D.</title>
        <authorList>
            <person name="Matsuzaki M."/>
            <person name="Misumi O."/>
            <person name="Shin-i T."/>
            <person name="Maruyama S."/>
            <person name="Takahara M."/>
            <person name="Miyagishima S."/>
            <person name="Mori T."/>
            <person name="Nishida K."/>
            <person name="Yagisawa F."/>
            <person name="Nishida K."/>
            <person name="Yoshida Y."/>
            <person name="Nishimura Y."/>
            <person name="Nakao S."/>
            <person name="Kobayashi T."/>
            <person name="Momoyama Y."/>
            <person name="Higashiyama T."/>
            <person name="Minoda A."/>
            <person name="Sano M."/>
            <person name="Nomoto H."/>
            <person name="Oishi K."/>
            <person name="Hayashi H."/>
            <person name="Ohta F."/>
            <person name="Nishizaka S."/>
            <person name="Haga S."/>
            <person name="Miura S."/>
            <person name="Morishita T."/>
            <person name="Kabeya Y."/>
            <person name="Terasawa K."/>
            <person name="Suzuki Y."/>
            <person name="Ishii Y."/>
            <person name="Asakawa S."/>
            <person name="Takano H."/>
            <person name="Ohta N."/>
            <person name="Kuroiwa H."/>
            <person name="Tanaka K."/>
            <person name="Shimizu N."/>
            <person name="Sugano S."/>
            <person name="Sato N."/>
            <person name="Nozaki H."/>
            <person name="Ogasawara N."/>
            <person name="Kohara Y."/>
            <person name="Kuroiwa T."/>
        </authorList>
    </citation>
    <scope>NUCLEOTIDE SEQUENCE [LARGE SCALE GENOMIC DNA]</scope>
    <source>
        <strain evidence="3 4">10D</strain>
    </source>
</reference>
<feature type="region of interest" description="Disordered" evidence="2">
    <location>
        <begin position="1"/>
        <end position="23"/>
    </location>
</feature>
<gene>
    <name evidence="3" type="ORF">CYME_CMI261C</name>
</gene>
<evidence type="ECO:0000313" key="4">
    <source>
        <dbReference type="Proteomes" id="UP000007014"/>
    </source>
</evidence>
<reference evidence="3 4" key="2">
    <citation type="journal article" date="2007" name="BMC Biol.">
        <title>A 100%-complete sequence reveals unusually simple genomic features in the hot-spring red alga Cyanidioschyzon merolae.</title>
        <authorList>
            <person name="Nozaki H."/>
            <person name="Takano H."/>
            <person name="Misumi O."/>
            <person name="Terasawa K."/>
            <person name="Matsuzaki M."/>
            <person name="Maruyama S."/>
            <person name="Nishida K."/>
            <person name="Yagisawa F."/>
            <person name="Yoshida Y."/>
            <person name="Fujiwara T."/>
            <person name="Takio S."/>
            <person name="Tamura K."/>
            <person name="Chung S.J."/>
            <person name="Nakamura S."/>
            <person name="Kuroiwa H."/>
            <person name="Tanaka K."/>
            <person name="Sato N."/>
            <person name="Kuroiwa T."/>
        </authorList>
    </citation>
    <scope>NUCLEOTIDE SEQUENCE [LARGE SCALE GENOMIC DNA]</scope>
    <source>
        <strain evidence="3 4">10D</strain>
    </source>
</reference>
<evidence type="ECO:0000256" key="2">
    <source>
        <dbReference type="SAM" id="MobiDB-lite"/>
    </source>
</evidence>
<dbReference type="KEGG" id="cme:CYME_CMI261C"/>
<dbReference type="PANTHER" id="PTHR31283:SF5">
    <property type="entry name" value="EKC_KEOPS COMPLEX SUBUNIT LAGE3"/>
    <property type="match status" value="1"/>
</dbReference>
<organism evidence="3 4">
    <name type="scientific">Cyanidioschyzon merolae (strain NIES-3377 / 10D)</name>
    <name type="common">Unicellular red alga</name>
    <dbReference type="NCBI Taxonomy" id="280699"/>
    <lineage>
        <taxon>Eukaryota</taxon>
        <taxon>Rhodophyta</taxon>
        <taxon>Bangiophyceae</taxon>
        <taxon>Cyanidiales</taxon>
        <taxon>Cyanidiaceae</taxon>
        <taxon>Cyanidioschyzon</taxon>
    </lineage>
</organism>